<dbReference type="Proteomes" id="UP000886752">
    <property type="component" value="Unassembled WGS sequence"/>
</dbReference>
<keyword evidence="9" id="KW-0460">Magnesium</keyword>
<dbReference type="EMBL" id="DXHV01000078">
    <property type="protein sequence ID" value="HIW01352.1"/>
    <property type="molecule type" value="Genomic_DNA"/>
</dbReference>
<gene>
    <name evidence="15" type="ORF">H9894_09240</name>
</gene>
<dbReference type="GO" id="GO:0016779">
    <property type="term" value="F:nucleotidyltransferase activity"/>
    <property type="evidence" value="ECO:0007669"/>
    <property type="project" value="UniProtKB-KW"/>
</dbReference>
<evidence type="ECO:0000256" key="9">
    <source>
        <dbReference type="ARBA" id="ARBA00022842"/>
    </source>
</evidence>
<evidence type="ECO:0000256" key="1">
    <source>
        <dbReference type="ARBA" id="ARBA00001946"/>
    </source>
</evidence>
<comment type="caution">
    <text evidence="15">The sequence shown here is derived from an EMBL/GenBank/DDBJ whole genome shotgun (WGS) entry which is preliminary data.</text>
</comment>
<feature type="region of interest" description="Disordered" evidence="13">
    <location>
        <begin position="423"/>
        <end position="446"/>
    </location>
</feature>
<dbReference type="GO" id="GO:0046872">
    <property type="term" value="F:metal ion binding"/>
    <property type="evidence" value="ECO:0007669"/>
    <property type="project" value="UniProtKB-KW"/>
</dbReference>
<dbReference type="AlphaFoldDB" id="A0A9D1PZC6"/>
<dbReference type="Gene3D" id="3.90.1640.10">
    <property type="entry name" value="inorganic pyrophosphatase (n-terminal core)"/>
    <property type="match status" value="1"/>
</dbReference>
<evidence type="ECO:0000256" key="11">
    <source>
        <dbReference type="PROSITE-ProRule" id="PRU00703"/>
    </source>
</evidence>
<evidence type="ECO:0000256" key="3">
    <source>
        <dbReference type="ARBA" id="ARBA00022555"/>
    </source>
</evidence>
<dbReference type="Pfam" id="PF01743">
    <property type="entry name" value="PolyA_pol"/>
    <property type="match status" value="1"/>
</dbReference>
<keyword evidence="6" id="KW-0548">Nucleotidyltransferase</keyword>
<evidence type="ECO:0000256" key="7">
    <source>
        <dbReference type="ARBA" id="ARBA00022723"/>
    </source>
</evidence>
<organism evidence="15 16">
    <name type="scientific">Candidatus Desulfovibrio intestinipullorum</name>
    <dbReference type="NCBI Taxonomy" id="2838536"/>
    <lineage>
        <taxon>Bacteria</taxon>
        <taxon>Pseudomonadati</taxon>
        <taxon>Thermodesulfobacteriota</taxon>
        <taxon>Desulfovibrionia</taxon>
        <taxon>Desulfovibrionales</taxon>
        <taxon>Desulfovibrionaceae</taxon>
        <taxon>Desulfovibrio</taxon>
    </lineage>
</organism>
<sequence length="904" mass="101360">MLAAGRLYAPCDLLYPGSQEKNLNKLYETVRGQDDLLEGCSFVDSSSCTFSQYDFLIVVDTRQRSRLHHVWPLLDNPGIRVEAWDHHPDTSDDIHPHMTHYAATGSVTSLLVSRLKEKGLQITPWTATILGMGLYSDTGSFSYSSTKSEDFEAAAWLLRQGMDVNSISDTLAFEMTRTHVQALNSLLESAEIFNFNGEQVVLAETTLEHYLGDFAYLAHRLMEMEKFAVLFAIGRMDDRIQVVARSRSAAINVGAVCSALGGGGHIYAASASIRDKSLSQVHDAILNALYMQQCGDSKAADYMSAPAVGMETGHTLREADELMVHFSLKSIPIFAQGTRRCIGLLDTTTTQRAMSHGLADEKIDDYMIRPVQTLPLTASLRDLTTVIVGARQRLVPIVREDDTVAGVVTRTDLIGIFAAEPGRMDKSEDDSDESGKSREGRSRNVGKALRDQLPAPLLSLLSLASELGRERKTPVYVVGGFVRDLMLKTPNQDIDLVVEGDGLGFAAALAQRLGGRVRVHKKFLTSVVLYPGPNGSEERVDVATARLEYYESPAAMPTVEHSSIKMDLYRRDFTINALAIRLDTQPMGQIVDFFGGQRDLKDKIIRVLHTLSFVEDPTRILRAVRFEQRYLFRLGADTEKLVRNALAMQLLDKLSPARIFHEFEHICSEERALAAFFRLQELGILQKLHPMLILNPSRQRILPRMSKVLAWFKLLFLDEPVRPWFAYFLVLTGSLSYNDSLTCFRRLGLPESLKLTVMQGRERMRAIRPSLRKLFVKRQPRASEVCALLRDLPLECVLYLMAEDSNPEIRRSLSRFITTWKNMTPDVGGNDLKRMGLAPGPAYARILRKLLVAKLDHKADTPPKQFRLAQALVNEELAARMVQEQDELDAAEQQARQMESRGQE</sequence>
<feature type="compositionally biased region" description="Basic and acidic residues" evidence="13">
    <location>
        <begin position="433"/>
        <end position="442"/>
    </location>
</feature>
<keyword evidence="8" id="KW-0547">Nucleotide-binding</keyword>
<evidence type="ECO:0000256" key="13">
    <source>
        <dbReference type="SAM" id="MobiDB-lite"/>
    </source>
</evidence>
<reference evidence="15" key="1">
    <citation type="journal article" date="2021" name="PeerJ">
        <title>Extensive microbial diversity within the chicken gut microbiome revealed by metagenomics and culture.</title>
        <authorList>
            <person name="Gilroy R."/>
            <person name="Ravi A."/>
            <person name="Getino M."/>
            <person name="Pursley I."/>
            <person name="Horton D.L."/>
            <person name="Alikhan N.F."/>
            <person name="Baker D."/>
            <person name="Gharbi K."/>
            <person name="Hall N."/>
            <person name="Watson M."/>
            <person name="Adriaenssens E.M."/>
            <person name="Foster-Nyarko E."/>
            <person name="Jarju S."/>
            <person name="Secka A."/>
            <person name="Antonio M."/>
            <person name="Oren A."/>
            <person name="Chaudhuri R.R."/>
            <person name="La Ragione R."/>
            <person name="Hildebrand F."/>
            <person name="Pallen M.J."/>
        </authorList>
    </citation>
    <scope>NUCLEOTIDE SEQUENCE</scope>
    <source>
        <strain evidence="15">ChiHecec2B26-446</strain>
    </source>
</reference>
<dbReference type="Pfam" id="PF02272">
    <property type="entry name" value="DHHA1"/>
    <property type="match status" value="1"/>
</dbReference>
<dbReference type="Gene3D" id="3.30.460.10">
    <property type="entry name" value="Beta Polymerase, domain 2"/>
    <property type="match status" value="1"/>
</dbReference>
<dbReference type="InterPro" id="IPR003156">
    <property type="entry name" value="DHHA1_dom"/>
</dbReference>
<dbReference type="PROSITE" id="PS51371">
    <property type="entry name" value="CBS"/>
    <property type="match status" value="1"/>
</dbReference>
<evidence type="ECO:0000256" key="10">
    <source>
        <dbReference type="ARBA" id="ARBA00022884"/>
    </source>
</evidence>
<dbReference type="Gene3D" id="3.10.580.10">
    <property type="entry name" value="CBS-domain"/>
    <property type="match status" value="1"/>
</dbReference>
<evidence type="ECO:0000313" key="15">
    <source>
        <dbReference type="EMBL" id="HIW01352.1"/>
    </source>
</evidence>
<dbReference type="GO" id="GO:0000166">
    <property type="term" value="F:nucleotide binding"/>
    <property type="evidence" value="ECO:0007669"/>
    <property type="project" value="UniProtKB-KW"/>
</dbReference>
<dbReference type="PANTHER" id="PTHR47788:SF1">
    <property type="entry name" value="A-ADDING TRNA NUCLEOTIDYLTRANSFERASE"/>
    <property type="match status" value="1"/>
</dbReference>
<dbReference type="InterPro" id="IPR032828">
    <property type="entry name" value="PolyA_RNA-bd"/>
</dbReference>
<dbReference type="SUPFAM" id="SSF54631">
    <property type="entry name" value="CBS-domain pair"/>
    <property type="match status" value="1"/>
</dbReference>
<keyword evidence="4 12" id="KW-0808">Transferase</keyword>
<evidence type="ECO:0000313" key="16">
    <source>
        <dbReference type="Proteomes" id="UP000886752"/>
    </source>
</evidence>
<keyword evidence="11" id="KW-0129">CBS domain</keyword>
<dbReference type="SUPFAM" id="SSF64182">
    <property type="entry name" value="DHH phosphoesterases"/>
    <property type="match status" value="1"/>
</dbReference>
<name>A0A9D1PZC6_9BACT</name>
<dbReference type="Gene3D" id="3.10.310.30">
    <property type="match status" value="1"/>
</dbReference>
<keyword evidence="7" id="KW-0479">Metal-binding</keyword>
<protein>
    <submittedName>
        <fullName evidence="15">CBS domain-containing protein</fullName>
    </submittedName>
</protein>
<evidence type="ECO:0000256" key="2">
    <source>
        <dbReference type="ARBA" id="ARBA00007265"/>
    </source>
</evidence>
<dbReference type="InterPro" id="IPR038763">
    <property type="entry name" value="DHH_sf"/>
</dbReference>
<feature type="region of interest" description="Disordered" evidence="13">
    <location>
        <begin position="885"/>
        <end position="904"/>
    </location>
</feature>
<dbReference type="SUPFAM" id="SSF81891">
    <property type="entry name" value="Poly A polymerase C-terminal region-like"/>
    <property type="match status" value="1"/>
</dbReference>
<dbReference type="PANTHER" id="PTHR47788">
    <property type="entry name" value="POLYA POLYMERASE"/>
    <property type="match status" value="1"/>
</dbReference>
<evidence type="ECO:0000256" key="12">
    <source>
        <dbReference type="RuleBase" id="RU003953"/>
    </source>
</evidence>
<dbReference type="GO" id="GO:0008033">
    <property type="term" value="P:tRNA processing"/>
    <property type="evidence" value="ECO:0007669"/>
    <property type="project" value="UniProtKB-KW"/>
</dbReference>
<dbReference type="InterPro" id="IPR046342">
    <property type="entry name" value="CBS_dom_sf"/>
</dbReference>
<evidence type="ECO:0000259" key="14">
    <source>
        <dbReference type="PROSITE" id="PS51371"/>
    </source>
</evidence>
<evidence type="ECO:0000256" key="6">
    <source>
        <dbReference type="ARBA" id="ARBA00022695"/>
    </source>
</evidence>
<dbReference type="SUPFAM" id="SSF81301">
    <property type="entry name" value="Nucleotidyltransferase"/>
    <property type="match status" value="1"/>
</dbReference>
<comment type="similarity">
    <text evidence="2 12">Belongs to the tRNA nucleotidyltransferase/poly(A) polymerase family.</text>
</comment>
<evidence type="ECO:0000256" key="5">
    <source>
        <dbReference type="ARBA" id="ARBA00022694"/>
    </source>
</evidence>
<evidence type="ECO:0000256" key="4">
    <source>
        <dbReference type="ARBA" id="ARBA00022679"/>
    </source>
</evidence>
<dbReference type="InterPro" id="IPR000644">
    <property type="entry name" value="CBS_dom"/>
</dbReference>
<reference evidence="15" key="2">
    <citation type="submission" date="2021-04" db="EMBL/GenBank/DDBJ databases">
        <authorList>
            <person name="Gilroy R."/>
        </authorList>
    </citation>
    <scope>NUCLEOTIDE SEQUENCE</scope>
    <source>
        <strain evidence="15">ChiHecec2B26-446</strain>
    </source>
</reference>
<dbReference type="CDD" id="cd05398">
    <property type="entry name" value="NT_ClassII-CCAase"/>
    <property type="match status" value="1"/>
</dbReference>
<keyword evidence="10 12" id="KW-0694">RNA-binding</keyword>
<dbReference type="Pfam" id="PF00571">
    <property type="entry name" value="CBS"/>
    <property type="match status" value="1"/>
</dbReference>
<keyword evidence="5" id="KW-0819">tRNA processing</keyword>
<dbReference type="Gene3D" id="1.10.3090.10">
    <property type="entry name" value="cca-adding enzyme, domain 2"/>
    <property type="match status" value="1"/>
</dbReference>
<keyword evidence="3" id="KW-0820">tRNA-binding</keyword>
<dbReference type="GO" id="GO:0000049">
    <property type="term" value="F:tRNA binding"/>
    <property type="evidence" value="ECO:0007669"/>
    <property type="project" value="UniProtKB-KW"/>
</dbReference>
<dbReference type="InterPro" id="IPR043519">
    <property type="entry name" value="NT_sf"/>
</dbReference>
<dbReference type="InterPro" id="IPR052390">
    <property type="entry name" value="tRNA_nt/polyA_polymerase"/>
</dbReference>
<dbReference type="InterPro" id="IPR002646">
    <property type="entry name" value="PolA_pol_head_dom"/>
</dbReference>
<feature type="domain" description="CBS" evidence="14">
    <location>
        <begin position="367"/>
        <end position="426"/>
    </location>
</feature>
<accession>A0A9D1PZC6</accession>
<comment type="cofactor">
    <cofactor evidence="1">
        <name>Mg(2+)</name>
        <dbReference type="ChEBI" id="CHEBI:18420"/>
    </cofactor>
</comment>
<proteinExistence type="inferred from homology"/>
<evidence type="ECO:0000256" key="8">
    <source>
        <dbReference type="ARBA" id="ARBA00022741"/>
    </source>
</evidence>
<dbReference type="Pfam" id="PF12627">
    <property type="entry name" value="PolyA_pol_RNAbd"/>
    <property type="match status" value="1"/>
</dbReference>